<evidence type="ECO:0000259" key="5">
    <source>
        <dbReference type="PROSITE" id="PS50977"/>
    </source>
</evidence>
<evidence type="ECO:0000313" key="7">
    <source>
        <dbReference type="Proteomes" id="UP000466607"/>
    </source>
</evidence>
<reference evidence="6 7" key="1">
    <citation type="journal article" date="2019" name="Emerg. Microbes Infect.">
        <title>Comprehensive subspecies identification of 175 nontuberculous mycobacteria species based on 7547 genomic profiles.</title>
        <authorList>
            <person name="Matsumoto Y."/>
            <person name="Kinjo T."/>
            <person name="Motooka D."/>
            <person name="Nabeya D."/>
            <person name="Jung N."/>
            <person name="Uechi K."/>
            <person name="Horii T."/>
            <person name="Iida T."/>
            <person name="Fujita J."/>
            <person name="Nakamura S."/>
        </authorList>
    </citation>
    <scope>NUCLEOTIDE SEQUENCE [LARGE SCALE GENOMIC DNA]</scope>
    <source>
        <strain evidence="6 7">JCM 17423</strain>
    </source>
</reference>
<gene>
    <name evidence="6" type="ORF">MLIT_26570</name>
</gene>
<dbReference type="AlphaFoldDB" id="A0AAD1IJY0"/>
<accession>A0AAD1IJY0</accession>
<dbReference type="Pfam" id="PF00440">
    <property type="entry name" value="TetR_N"/>
    <property type="match status" value="1"/>
</dbReference>
<evidence type="ECO:0000256" key="3">
    <source>
        <dbReference type="ARBA" id="ARBA00023163"/>
    </source>
</evidence>
<dbReference type="EMBL" id="AP022586">
    <property type="protein sequence ID" value="BBY17065.1"/>
    <property type="molecule type" value="Genomic_DNA"/>
</dbReference>
<keyword evidence="7" id="KW-1185">Reference proteome</keyword>
<dbReference type="InterPro" id="IPR050109">
    <property type="entry name" value="HTH-type_TetR-like_transc_reg"/>
</dbReference>
<dbReference type="SUPFAM" id="SSF48498">
    <property type="entry name" value="Tetracyclin repressor-like, C-terminal domain"/>
    <property type="match status" value="1"/>
</dbReference>
<dbReference type="GO" id="GO:0000976">
    <property type="term" value="F:transcription cis-regulatory region binding"/>
    <property type="evidence" value="ECO:0007669"/>
    <property type="project" value="TreeGrafter"/>
</dbReference>
<dbReference type="InterPro" id="IPR009057">
    <property type="entry name" value="Homeodomain-like_sf"/>
</dbReference>
<sequence>MVKRRSDAEENRARIVAVARERLVASDDVKMNEIARAAGVGQGTLYRHFPTREALLAEVYRDDVDALVGAAPDLLAQHPPIEAMTLWFGRVAEYARVKRGVFAAATDTAQRELDGHSAGPIDKAVTALLQAGQAAGQIRPDVDARDMILLMGFLTRLDDAEWDSRAHRVLDVILAGVEVRAR</sequence>
<evidence type="ECO:0000256" key="4">
    <source>
        <dbReference type="PROSITE-ProRule" id="PRU00335"/>
    </source>
</evidence>
<feature type="DNA-binding region" description="H-T-H motif" evidence="4">
    <location>
        <begin position="30"/>
        <end position="49"/>
    </location>
</feature>
<dbReference type="SUPFAM" id="SSF46689">
    <property type="entry name" value="Homeodomain-like"/>
    <property type="match status" value="1"/>
</dbReference>
<dbReference type="InterPro" id="IPR036271">
    <property type="entry name" value="Tet_transcr_reg_TetR-rel_C_sf"/>
</dbReference>
<dbReference type="Gene3D" id="1.10.357.10">
    <property type="entry name" value="Tetracycline Repressor, domain 2"/>
    <property type="match status" value="1"/>
</dbReference>
<dbReference type="Pfam" id="PF21597">
    <property type="entry name" value="TetR_C_43"/>
    <property type="match status" value="1"/>
</dbReference>
<dbReference type="Proteomes" id="UP000466607">
    <property type="component" value="Chromosome"/>
</dbReference>
<feature type="domain" description="HTH tetR-type" evidence="5">
    <location>
        <begin position="9"/>
        <end position="67"/>
    </location>
</feature>
<organism evidence="6 7">
    <name type="scientific">Mycolicibacterium litorale</name>
    <dbReference type="NCBI Taxonomy" id="758802"/>
    <lineage>
        <taxon>Bacteria</taxon>
        <taxon>Bacillati</taxon>
        <taxon>Actinomycetota</taxon>
        <taxon>Actinomycetes</taxon>
        <taxon>Mycobacteriales</taxon>
        <taxon>Mycobacteriaceae</taxon>
        <taxon>Mycolicibacterium</taxon>
    </lineage>
</organism>
<keyword evidence="3" id="KW-0804">Transcription</keyword>
<dbReference type="InterPro" id="IPR049445">
    <property type="entry name" value="TetR_SbtR-like_C"/>
</dbReference>
<keyword evidence="1" id="KW-0805">Transcription regulation</keyword>
<name>A0AAD1IJY0_9MYCO</name>
<proteinExistence type="predicted"/>
<keyword evidence="2 4" id="KW-0238">DNA-binding</keyword>
<evidence type="ECO:0000313" key="6">
    <source>
        <dbReference type="EMBL" id="BBY17065.1"/>
    </source>
</evidence>
<dbReference type="PROSITE" id="PS50977">
    <property type="entry name" value="HTH_TETR_2"/>
    <property type="match status" value="1"/>
</dbReference>
<dbReference type="PANTHER" id="PTHR30055:SF234">
    <property type="entry name" value="HTH-TYPE TRANSCRIPTIONAL REGULATOR BETI"/>
    <property type="match status" value="1"/>
</dbReference>
<dbReference type="GO" id="GO:0003700">
    <property type="term" value="F:DNA-binding transcription factor activity"/>
    <property type="evidence" value="ECO:0007669"/>
    <property type="project" value="TreeGrafter"/>
</dbReference>
<protein>
    <submittedName>
        <fullName evidence="6">TetR family transcriptional regulator</fullName>
    </submittedName>
</protein>
<evidence type="ECO:0000256" key="2">
    <source>
        <dbReference type="ARBA" id="ARBA00023125"/>
    </source>
</evidence>
<dbReference type="PANTHER" id="PTHR30055">
    <property type="entry name" value="HTH-TYPE TRANSCRIPTIONAL REGULATOR RUTR"/>
    <property type="match status" value="1"/>
</dbReference>
<dbReference type="InterPro" id="IPR001647">
    <property type="entry name" value="HTH_TetR"/>
</dbReference>
<evidence type="ECO:0000256" key="1">
    <source>
        <dbReference type="ARBA" id="ARBA00023015"/>
    </source>
</evidence>